<evidence type="ECO:0000313" key="2">
    <source>
        <dbReference type="Proteomes" id="UP000709959"/>
    </source>
</evidence>
<accession>A0A936F0U4</accession>
<dbReference type="InterPro" id="IPR036280">
    <property type="entry name" value="Multihaem_cyt_sf"/>
</dbReference>
<name>A0A936F0U4_9BACT</name>
<dbReference type="SUPFAM" id="SSF48695">
    <property type="entry name" value="Multiheme cytochromes"/>
    <property type="match status" value="1"/>
</dbReference>
<dbReference type="PROSITE" id="PS51257">
    <property type="entry name" value="PROKAR_LIPOPROTEIN"/>
    <property type="match status" value="1"/>
</dbReference>
<gene>
    <name evidence="1" type="ORF">IPN91_05400</name>
</gene>
<dbReference type="Proteomes" id="UP000709959">
    <property type="component" value="Unassembled WGS sequence"/>
</dbReference>
<protein>
    <submittedName>
        <fullName evidence="1">Cytochrome C</fullName>
    </submittedName>
</protein>
<evidence type="ECO:0000313" key="1">
    <source>
        <dbReference type="EMBL" id="MBK8572079.1"/>
    </source>
</evidence>
<sequence length="157" mass="17001">MARKSILQFVGVLFGLGLLMACSLISPETSFAATHPEGVGAGRPMCSECHTTDVSKGALKPYASFDHTQTFVKSHKYQANQDANTCASCHAQSFCSDCHGGKVPMKPAIKLSDSPDRLAPHRGDYLTLHKLEGKMDPSSCYTCHGRANNDKCRACHR</sequence>
<dbReference type="AlphaFoldDB" id="A0A936F0U4"/>
<organism evidence="1 2">
    <name type="scientific">Candidatus Geothrix odensensis</name>
    <dbReference type="NCBI Taxonomy" id="2954440"/>
    <lineage>
        <taxon>Bacteria</taxon>
        <taxon>Pseudomonadati</taxon>
        <taxon>Acidobacteriota</taxon>
        <taxon>Holophagae</taxon>
        <taxon>Holophagales</taxon>
        <taxon>Holophagaceae</taxon>
        <taxon>Geothrix</taxon>
    </lineage>
</organism>
<comment type="caution">
    <text evidence="1">The sequence shown here is derived from an EMBL/GenBank/DDBJ whole genome shotgun (WGS) entry which is preliminary data.</text>
</comment>
<proteinExistence type="predicted"/>
<reference evidence="1 2" key="1">
    <citation type="submission" date="2020-10" db="EMBL/GenBank/DDBJ databases">
        <title>Connecting structure to function with the recovery of over 1000 high-quality activated sludge metagenome-assembled genomes encoding full-length rRNA genes using long-read sequencing.</title>
        <authorList>
            <person name="Singleton C.M."/>
            <person name="Petriglieri F."/>
            <person name="Kristensen J.M."/>
            <person name="Kirkegaard R.H."/>
            <person name="Michaelsen T.Y."/>
            <person name="Andersen M.H."/>
            <person name="Karst S.M."/>
            <person name="Dueholm M.S."/>
            <person name="Nielsen P.H."/>
            <person name="Albertsen M."/>
        </authorList>
    </citation>
    <scope>NUCLEOTIDE SEQUENCE [LARGE SCALE GENOMIC DNA]</scope>
    <source>
        <strain evidence="1">OdNE_18-Q3-R46-58_MAXAC.008</strain>
    </source>
</reference>
<dbReference type="EMBL" id="JADKCH010000003">
    <property type="protein sequence ID" value="MBK8572079.1"/>
    <property type="molecule type" value="Genomic_DNA"/>
</dbReference>